<evidence type="ECO:0000313" key="2">
    <source>
        <dbReference type="EMBL" id="MCB7283942.1"/>
    </source>
</evidence>
<dbReference type="InterPro" id="IPR002559">
    <property type="entry name" value="Transposase_11"/>
</dbReference>
<comment type="caution">
    <text evidence="2">The sequence shown here is derived from an EMBL/GenBank/DDBJ whole genome shotgun (WGS) entry which is preliminary data.</text>
</comment>
<evidence type="ECO:0000259" key="1">
    <source>
        <dbReference type="Pfam" id="PF01609"/>
    </source>
</evidence>
<feature type="non-terminal residue" evidence="2">
    <location>
        <position position="126"/>
    </location>
</feature>
<dbReference type="PANTHER" id="PTHR33408:SF2">
    <property type="entry name" value="TRANSPOSASE DDE DOMAIN-CONTAINING PROTEIN"/>
    <property type="match status" value="1"/>
</dbReference>
<dbReference type="Proteomes" id="UP001199363">
    <property type="component" value="Unassembled WGS sequence"/>
</dbReference>
<sequence length="126" mass="14826">RNSYSKTDNDATFMRMKEDAMRNGQTKPGYNLQIGTGNQFITDFALFPNPTDTLTLIPFLQSFSSRYDRLAHTVVADSGYGSEENYRFMSENGMEAYVKYNYFHMEQRPRFKPDPFKAENFYYNEE</sequence>
<name>A0AAW4V1H5_PHOVU</name>
<dbReference type="RefSeq" id="WP_227232442.1">
    <property type="nucleotide sequence ID" value="NZ_JAJCMZ010000254.1"/>
</dbReference>
<feature type="domain" description="Transposase IS4-like" evidence="1">
    <location>
        <begin position="4"/>
        <end position="111"/>
    </location>
</feature>
<evidence type="ECO:0000313" key="3">
    <source>
        <dbReference type="Proteomes" id="UP001199363"/>
    </source>
</evidence>
<gene>
    <name evidence="2" type="ORF">LI282_23415</name>
</gene>
<dbReference type="GO" id="GO:0004803">
    <property type="term" value="F:transposase activity"/>
    <property type="evidence" value="ECO:0007669"/>
    <property type="project" value="InterPro"/>
</dbReference>
<protein>
    <submittedName>
        <fullName evidence="2">Transposase</fullName>
    </submittedName>
</protein>
<proteinExistence type="predicted"/>
<organism evidence="2 3">
    <name type="scientific">Phocaeicola vulgatus</name>
    <name type="common">Bacteroides vulgatus</name>
    <dbReference type="NCBI Taxonomy" id="821"/>
    <lineage>
        <taxon>Bacteria</taxon>
        <taxon>Pseudomonadati</taxon>
        <taxon>Bacteroidota</taxon>
        <taxon>Bacteroidia</taxon>
        <taxon>Bacteroidales</taxon>
        <taxon>Bacteroidaceae</taxon>
        <taxon>Phocaeicola</taxon>
    </lineage>
</organism>
<dbReference type="AlphaFoldDB" id="A0AAW4V1H5"/>
<accession>A0AAW4V1H5</accession>
<dbReference type="Pfam" id="PF01609">
    <property type="entry name" value="DDE_Tnp_1"/>
    <property type="match status" value="1"/>
</dbReference>
<dbReference type="GO" id="GO:0003677">
    <property type="term" value="F:DNA binding"/>
    <property type="evidence" value="ECO:0007669"/>
    <property type="project" value="InterPro"/>
</dbReference>
<dbReference type="GO" id="GO:0006313">
    <property type="term" value="P:DNA transposition"/>
    <property type="evidence" value="ECO:0007669"/>
    <property type="project" value="InterPro"/>
</dbReference>
<reference evidence="2" key="1">
    <citation type="submission" date="2021-10" db="EMBL/GenBank/DDBJ databases">
        <title>Collection of gut derived symbiotic bacterial strains cultured from healthy donors.</title>
        <authorList>
            <person name="Lin H."/>
            <person name="Littmann E."/>
            <person name="Kohout C."/>
            <person name="Pamer E.G."/>
        </authorList>
    </citation>
    <scope>NUCLEOTIDE SEQUENCE</scope>
    <source>
        <strain evidence="2">DFI.1.167</strain>
    </source>
</reference>
<dbReference type="PANTHER" id="PTHR33408">
    <property type="entry name" value="TRANSPOSASE"/>
    <property type="match status" value="1"/>
</dbReference>
<feature type="non-terminal residue" evidence="2">
    <location>
        <position position="1"/>
    </location>
</feature>
<dbReference type="EMBL" id="JAJCQG010000269">
    <property type="protein sequence ID" value="MCB7283942.1"/>
    <property type="molecule type" value="Genomic_DNA"/>
</dbReference>